<reference evidence="4" key="1">
    <citation type="submission" date="2014-04" db="EMBL/GenBank/DDBJ databases">
        <title>Evolutionary Origins and Diversification of the Mycorrhizal Mutualists.</title>
        <authorList>
            <consortium name="DOE Joint Genome Institute"/>
            <consortium name="Mycorrhizal Genomics Consortium"/>
            <person name="Kohler A."/>
            <person name="Kuo A."/>
            <person name="Nagy L.G."/>
            <person name="Floudas D."/>
            <person name="Copeland A."/>
            <person name="Barry K.W."/>
            <person name="Cichocki N."/>
            <person name="Veneault-Fourrey C."/>
            <person name="LaButti K."/>
            <person name="Lindquist E.A."/>
            <person name="Lipzen A."/>
            <person name="Lundell T."/>
            <person name="Morin E."/>
            <person name="Murat C."/>
            <person name="Riley R."/>
            <person name="Ohm R."/>
            <person name="Sun H."/>
            <person name="Tunlid A."/>
            <person name="Henrissat B."/>
            <person name="Grigoriev I.V."/>
            <person name="Hibbett D.S."/>
            <person name="Martin F."/>
        </authorList>
    </citation>
    <scope>NUCLEOTIDE SEQUENCE [LARGE SCALE GENOMIC DNA]</scope>
    <source>
        <strain evidence="4">FD-334 SS-4</strain>
    </source>
</reference>
<name>A0A0D2MYS7_HYPSF</name>
<dbReference type="OMA" id="CPSNWEW"/>
<evidence type="ECO:0000313" key="4">
    <source>
        <dbReference type="Proteomes" id="UP000054270"/>
    </source>
</evidence>
<dbReference type="STRING" id="945553.A0A0D2MYS7"/>
<dbReference type="PANTHER" id="PTHR35192">
    <property type="entry name" value="PROTEIN, PUTATIVE-RELATED"/>
    <property type="match status" value="1"/>
</dbReference>
<dbReference type="PANTHER" id="PTHR35192:SF2">
    <property type="entry name" value="APPLE DOMAIN-CONTAINING PROTEIN"/>
    <property type="match status" value="1"/>
</dbReference>
<keyword evidence="1" id="KW-0732">Signal</keyword>
<dbReference type="OrthoDB" id="439917at2759"/>
<dbReference type="AlphaFoldDB" id="A0A0D2MYS7"/>
<dbReference type="Pfam" id="PF21671">
    <property type="entry name" value="CPL1-like"/>
    <property type="match status" value="1"/>
</dbReference>
<evidence type="ECO:0000256" key="1">
    <source>
        <dbReference type="SAM" id="SignalP"/>
    </source>
</evidence>
<gene>
    <name evidence="3" type="ORF">HYPSUDRAFT_32617</name>
</gene>
<dbReference type="InterPro" id="IPR038955">
    <property type="entry name" value="PriA/CPL1_fungi"/>
</dbReference>
<dbReference type="Proteomes" id="UP000054270">
    <property type="component" value="Unassembled WGS sequence"/>
</dbReference>
<sequence>MQLKFILPILAALVPFVVSTSVTRTTSLNCKSTEFEYKAKNCCLPIGGPKTVPTPPKDTECPPTSYYWEPKQGCCVPRNPPPANPPTPQCPKNWTWSSSLHRCTYTPATSTVSSHPSGVPGYGSHSKRTTHKARTSLCPAGLDACPVSSLTGDYECFDTATDLEACGGCPSLGKGQDCNKIEGAWNVGCEQGSCLVYSCAGGFRIGADGKTCISL</sequence>
<feature type="signal peptide" evidence="1">
    <location>
        <begin position="1"/>
        <end position="19"/>
    </location>
</feature>
<feature type="chain" id="PRO_5002247677" description="Protein CPL1-like domain-containing protein" evidence="1">
    <location>
        <begin position="20"/>
        <end position="215"/>
    </location>
</feature>
<dbReference type="InterPro" id="IPR048661">
    <property type="entry name" value="CPL1-like"/>
</dbReference>
<proteinExistence type="predicted"/>
<protein>
    <recommendedName>
        <fullName evidence="2">Protein CPL1-like domain-containing protein</fullName>
    </recommendedName>
</protein>
<evidence type="ECO:0000259" key="2">
    <source>
        <dbReference type="Pfam" id="PF21671"/>
    </source>
</evidence>
<accession>A0A0D2MYS7</accession>
<evidence type="ECO:0000313" key="3">
    <source>
        <dbReference type="EMBL" id="KJA29228.1"/>
    </source>
</evidence>
<feature type="domain" description="Protein CPL1-like" evidence="2">
    <location>
        <begin position="154"/>
        <end position="213"/>
    </location>
</feature>
<organism evidence="3 4">
    <name type="scientific">Hypholoma sublateritium (strain FD-334 SS-4)</name>
    <dbReference type="NCBI Taxonomy" id="945553"/>
    <lineage>
        <taxon>Eukaryota</taxon>
        <taxon>Fungi</taxon>
        <taxon>Dikarya</taxon>
        <taxon>Basidiomycota</taxon>
        <taxon>Agaricomycotina</taxon>
        <taxon>Agaricomycetes</taxon>
        <taxon>Agaricomycetidae</taxon>
        <taxon>Agaricales</taxon>
        <taxon>Agaricineae</taxon>
        <taxon>Strophariaceae</taxon>
        <taxon>Hypholoma</taxon>
    </lineage>
</organism>
<dbReference type="EMBL" id="KN817519">
    <property type="protein sequence ID" value="KJA29228.1"/>
    <property type="molecule type" value="Genomic_DNA"/>
</dbReference>
<keyword evidence="4" id="KW-1185">Reference proteome</keyword>